<dbReference type="GO" id="GO:0005737">
    <property type="term" value="C:cytoplasm"/>
    <property type="evidence" value="ECO:0007669"/>
    <property type="project" value="TreeGrafter"/>
</dbReference>
<dbReference type="Gene3D" id="3.40.50.300">
    <property type="entry name" value="P-loop containing nucleotide triphosphate hydrolases"/>
    <property type="match status" value="1"/>
</dbReference>
<feature type="domain" description="HTH luxR-type" evidence="3">
    <location>
        <begin position="853"/>
        <end position="918"/>
    </location>
</feature>
<dbReference type="InterPro" id="IPR000792">
    <property type="entry name" value="Tscrpt_reg_LuxR_C"/>
</dbReference>
<dbReference type="CDD" id="cd06170">
    <property type="entry name" value="LuxR_C_like"/>
    <property type="match status" value="1"/>
</dbReference>
<proteinExistence type="predicted"/>
<dbReference type="InterPro" id="IPR027417">
    <property type="entry name" value="P-loop_NTPase"/>
</dbReference>
<dbReference type="AlphaFoldDB" id="A0AB39QYN0"/>
<dbReference type="PROSITE" id="PS50043">
    <property type="entry name" value="HTH_LUXR_2"/>
    <property type="match status" value="1"/>
</dbReference>
<dbReference type="PANTHER" id="PTHR16305:SF35">
    <property type="entry name" value="TRANSCRIPTIONAL ACTIVATOR DOMAIN"/>
    <property type="match status" value="1"/>
</dbReference>
<name>A0AB39QYN0_9ACTN</name>
<dbReference type="GO" id="GO:0006355">
    <property type="term" value="P:regulation of DNA-templated transcription"/>
    <property type="evidence" value="ECO:0007669"/>
    <property type="project" value="InterPro"/>
</dbReference>
<keyword evidence="1" id="KW-0547">Nucleotide-binding</keyword>
<dbReference type="GO" id="GO:0005524">
    <property type="term" value="F:ATP binding"/>
    <property type="evidence" value="ECO:0007669"/>
    <property type="project" value="UniProtKB-KW"/>
</dbReference>
<dbReference type="Gene3D" id="1.10.10.10">
    <property type="entry name" value="Winged helix-like DNA-binding domain superfamily/Winged helix DNA-binding domain"/>
    <property type="match status" value="1"/>
</dbReference>
<dbReference type="GO" id="GO:0003677">
    <property type="term" value="F:DNA binding"/>
    <property type="evidence" value="ECO:0007669"/>
    <property type="project" value="InterPro"/>
</dbReference>
<dbReference type="InterPro" id="IPR041664">
    <property type="entry name" value="AAA_16"/>
</dbReference>
<dbReference type="EMBL" id="CP163441">
    <property type="protein sequence ID" value="XDQ47271.1"/>
    <property type="molecule type" value="Genomic_DNA"/>
</dbReference>
<organism evidence="4">
    <name type="scientific">Streptomyces sp. R39</name>
    <dbReference type="NCBI Taxonomy" id="3238631"/>
    <lineage>
        <taxon>Bacteria</taxon>
        <taxon>Bacillati</taxon>
        <taxon>Actinomycetota</taxon>
        <taxon>Actinomycetes</taxon>
        <taxon>Kitasatosporales</taxon>
        <taxon>Streptomycetaceae</taxon>
        <taxon>Streptomyces</taxon>
    </lineage>
</organism>
<evidence type="ECO:0000313" key="4">
    <source>
        <dbReference type="EMBL" id="XDQ47271.1"/>
    </source>
</evidence>
<protein>
    <submittedName>
        <fullName evidence="4">AAA family ATPase</fullName>
    </submittedName>
</protein>
<dbReference type="SUPFAM" id="SSF52540">
    <property type="entry name" value="P-loop containing nucleoside triphosphate hydrolases"/>
    <property type="match status" value="1"/>
</dbReference>
<dbReference type="Pfam" id="PF00196">
    <property type="entry name" value="GerE"/>
    <property type="match status" value="1"/>
</dbReference>
<gene>
    <name evidence="4" type="ORF">AB5J52_36155</name>
</gene>
<evidence type="ECO:0000256" key="1">
    <source>
        <dbReference type="ARBA" id="ARBA00022741"/>
    </source>
</evidence>
<keyword evidence="2" id="KW-0067">ATP-binding</keyword>
<accession>A0AB39QYN0</accession>
<dbReference type="SMART" id="SM00421">
    <property type="entry name" value="HTH_LUXR"/>
    <property type="match status" value="1"/>
</dbReference>
<dbReference type="InterPro" id="IPR036388">
    <property type="entry name" value="WH-like_DNA-bd_sf"/>
</dbReference>
<dbReference type="SUPFAM" id="SSF46894">
    <property type="entry name" value="C-terminal effector domain of the bipartite response regulators"/>
    <property type="match status" value="1"/>
</dbReference>
<dbReference type="RefSeq" id="WP_369226233.1">
    <property type="nucleotide sequence ID" value="NZ_CP163441.1"/>
</dbReference>
<evidence type="ECO:0000256" key="2">
    <source>
        <dbReference type="ARBA" id="ARBA00022840"/>
    </source>
</evidence>
<dbReference type="GO" id="GO:0004016">
    <property type="term" value="F:adenylate cyclase activity"/>
    <property type="evidence" value="ECO:0007669"/>
    <property type="project" value="TreeGrafter"/>
</dbReference>
<dbReference type="Pfam" id="PF13191">
    <property type="entry name" value="AAA_16"/>
    <property type="match status" value="1"/>
</dbReference>
<reference evidence="4" key="1">
    <citation type="submission" date="2024-07" db="EMBL/GenBank/DDBJ databases">
        <authorList>
            <person name="Yu S.T."/>
        </authorList>
    </citation>
    <scope>NUCLEOTIDE SEQUENCE</scope>
    <source>
        <strain evidence="4">R39</strain>
    </source>
</reference>
<dbReference type="PRINTS" id="PR00038">
    <property type="entry name" value="HTHLUXR"/>
</dbReference>
<sequence>MADTLIGRDGDLRRIFELLGIGAGGGSLLLSGDPGAGKTAVLDALAEAAEAAGVRVLRAAGVEFEADCSYSGLNQVLFPFQEALGGLEAPFRDALRVALGFECGSSPERLVVSNAVLLLLQTVAASGPLLVVIDDFPWIDRASAGVLGFVARRVTGVGVSFLAASRSGSQSLYGGGALPEYQLPPLDEESAAHLVGTRFPSLVGSARQRLLTAARGNPLALLELPAALRTVRGSAGDDLPAVLPLSQRLETLFGSRVTGLPRPSQRLLLLAALEGRGDLGVLHAASRQANDGYGLEDLASAERDQLVHIDDSTRRLRFRHPLIRSAVVEHSTSSERRAVHRALAQVLVDQPERRAWHLGEATLEPDGEVAALLEHAARLTLRRGDAVGGMQTLLRSAALTPQGPDRSRRLAEAAYIGAESTGELPSAQRLLDDARHAAPQPQNSLHSAAAAALLILNSDSDVDTAHRLLVGAIETGTHRYDAQDKALIDALHMLALVCFFGARRELWQPFYRALERLTPEAPSFLSVLGKTFSDPARTGTAASEELDRLVAELGEETDPVQITRTGTAAIYLDRLRDVRESAWRVVRMGRDGGPARRYLSGLIHLCLDDYLTGMWDEAVQLADEGVQVCEEYGYSAFAWYYLYIQAIVCAARGEADRSQVVVDRIIYWASPRGALCAAHYAHHAAAVASLGRGDFSRAYEHANAISPAGSLASHAPHALWATMDLVEAAVRTNRHAEAEGHVRAMREAGTAALSPRHALLTEASAAWCATDDSEALRLFAQALATPGAERWPFDFARVQLAYGERLRRARVTTESRGPLSAALATFELLGARPWAERAEKELRAAGLSRRHTDTSKAHTLTPQETEIAQLAASGLTNKQIAERLFLSHRTVGAHLYQIYPKLGITSRAMLRDALESRPPLQNPQQM</sequence>
<dbReference type="InterPro" id="IPR016032">
    <property type="entry name" value="Sig_transdc_resp-reg_C-effctor"/>
</dbReference>
<evidence type="ECO:0000259" key="3">
    <source>
        <dbReference type="PROSITE" id="PS50043"/>
    </source>
</evidence>
<dbReference type="PANTHER" id="PTHR16305">
    <property type="entry name" value="TESTICULAR SOLUBLE ADENYLYL CYCLASE"/>
    <property type="match status" value="1"/>
</dbReference>